<dbReference type="InterPro" id="IPR050469">
    <property type="entry name" value="Diguanylate_Cyclase"/>
</dbReference>
<dbReference type="InterPro" id="IPR043128">
    <property type="entry name" value="Rev_trsase/Diguanyl_cyclase"/>
</dbReference>
<dbReference type="NCBIfam" id="TIGR00254">
    <property type="entry name" value="GGDEF"/>
    <property type="match status" value="1"/>
</dbReference>
<evidence type="ECO:0000313" key="2">
    <source>
        <dbReference type="EMBL" id="VAW94355.1"/>
    </source>
</evidence>
<dbReference type="Pfam" id="PF00990">
    <property type="entry name" value="GGDEF"/>
    <property type="match status" value="1"/>
</dbReference>
<dbReference type="Pfam" id="PF04340">
    <property type="entry name" value="DUF484"/>
    <property type="match status" value="1"/>
</dbReference>
<dbReference type="SMART" id="SM00065">
    <property type="entry name" value="GAF"/>
    <property type="match status" value="1"/>
</dbReference>
<accession>A0A3B0ZLF7</accession>
<dbReference type="FunFam" id="3.30.70.270:FF:000001">
    <property type="entry name" value="Diguanylate cyclase domain protein"/>
    <property type="match status" value="1"/>
</dbReference>
<dbReference type="InterPro" id="IPR003018">
    <property type="entry name" value="GAF"/>
</dbReference>
<proteinExistence type="predicted"/>
<dbReference type="PROSITE" id="PS50887">
    <property type="entry name" value="GGDEF"/>
    <property type="match status" value="1"/>
</dbReference>
<dbReference type="SUPFAM" id="SSF55781">
    <property type="entry name" value="GAF domain-like"/>
    <property type="match status" value="1"/>
</dbReference>
<dbReference type="GO" id="GO:0052621">
    <property type="term" value="F:diguanylate cyclase activity"/>
    <property type="evidence" value="ECO:0007669"/>
    <property type="project" value="TreeGrafter"/>
</dbReference>
<evidence type="ECO:0000259" key="1">
    <source>
        <dbReference type="PROSITE" id="PS50887"/>
    </source>
</evidence>
<dbReference type="Gene3D" id="3.30.70.270">
    <property type="match status" value="1"/>
</dbReference>
<sequence length="355" mass="40216">QLLRRKLRAFLSQARENEQKQRRFHEQELRLISTPSLTELLQRLLFNYRTAFRLDTVSLVLHDPEYEIQRILEEEGVRLEEMEQLLFQHDADSLDNLFGVSAEPRLGKYRKHEHRFLFAENTTRLHSVALLPLVRYGKVIGSLNLGSTQEGRYLDGAATDFLQRLATVVAICVENATNHERLKRVGLTDSLTGVNNRRFFDQRLQEEVGRAQRSNEPLTCLFMDVDHFKKVNDQHGHQTGDQVLRVVAGLIREQLRASDVLGRYGGEEFAALLVNAPSEAAMEIAERIRAVIEAHLFRTLDGGESLAATISIGVASLQRIENENDPGVLATGLVDRADQAVYSAKNQGRNRVVLA</sequence>
<dbReference type="Gene3D" id="3.30.450.40">
    <property type="match status" value="1"/>
</dbReference>
<gene>
    <name evidence="2" type="ORF">MNBD_GAMMA19-1395</name>
</gene>
<dbReference type="SUPFAM" id="SSF55073">
    <property type="entry name" value="Nucleotide cyclase"/>
    <property type="match status" value="1"/>
</dbReference>
<reference evidence="2" key="1">
    <citation type="submission" date="2018-06" db="EMBL/GenBank/DDBJ databases">
        <authorList>
            <person name="Zhirakovskaya E."/>
        </authorList>
    </citation>
    <scope>NUCLEOTIDE SEQUENCE</scope>
</reference>
<dbReference type="InterPro" id="IPR029787">
    <property type="entry name" value="Nucleotide_cyclase"/>
</dbReference>
<feature type="domain" description="GGDEF" evidence="1">
    <location>
        <begin position="216"/>
        <end position="355"/>
    </location>
</feature>
<dbReference type="InterPro" id="IPR029016">
    <property type="entry name" value="GAF-like_dom_sf"/>
</dbReference>
<dbReference type="PANTHER" id="PTHR45138:SF9">
    <property type="entry name" value="DIGUANYLATE CYCLASE DGCM-RELATED"/>
    <property type="match status" value="1"/>
</dbReference>
<dbReference type="SMART" id="SM00267">
    <property type="entry name" value="GGDEF"/>
    <property type="match status" value="1"/>
</dbReference>
<dbReference type="InterPro" id="IPR000160">
    <property type="entry name" value="GGDEF_dom"/>
</dbReference>
<protein>
    <submittedName>
        <fullName evidence="2">Diguanylate cyclase (GGDEF domain)</fullName>
    </submittedName>
</protein>
<name>A0A3B0ZLF7_9ZZZZ</name>
<dbReference type="CDD" id="cd01949">
    <property type="entry name" value="GGDEF"/>
    <property type="match status" value="1"/>
</dbReference>
<feature type="non-terminal residue" evidence="2">
    <location>
        <position position="1"/>
    </location>
</feature>
<organism evidence="2">
    <name type="scientific">hydrothermal vent metagenome</name>
    <dbReference type="NCBI Taxonomy" id="652676"/>
    <lineage>
        <taxon>unclassified sequences</taxon>
        <taxon>metagenomes</taxon>
        <taxon>ecological metagenomes</taxon>
    </lineage>
</organism>
<dbReference type="EMBL" id="UOFV01000016">
    <property type="protein sequence ID" value="VAW94355.1"/>
    <property type="molecule type" value="Genomic_DNA"/>
</dbReference>
<dbReference type="PANTHER" id="PTHR45138">
    <property type="entry name" value="REGULATORY COMPONENTS OF SENSORY TRANSDUCTION SYSTEM"/>
    <property type="match status" value="1"/>
</dbReference>
<dbReference type="InterPro" id="IPR007435">
    <property type="entry name" value="DUF484"/>
</dbReference>
<dbReference type="AlphaFoldDB" id="A0A3B0ZLF7"/>